<dbReference type="PANTHER" id="PTHR23151:SF90">
    <property type="entry name" value="DIHYDROLIPOYLLYSINE-RESIDUE ACETYLTRANSFERASE COMPONENT OF PYRUVATE DEHYDROGENASE COMPLEX, MITOCHONDRIAL-RELATED"/>
    <property type="match status" value="1"/>
</dbReference>
<comment type="caution">
    <text evidence="12">The sequence shown here is derived from an EMBL/GenBank/DDBJ whole genome shotgun (WGS) entry which is preliminary data.</text>
</comment>
<feature type="compositionally biased region" description="Basic and acidic residues" evidence="9">
    <location>
        <begin position="112"/>
        <end position="136"/>
    </location>
</feature>
<dbReference type="EMBL" id="JAJUWU010000007">
    <property type="protein sequence ID" value="MCE7028009.1"/>
    <property type="molecule type" value="Genomic_DNA"/>
</dbReference>
<dbReference type="RefSeq" id="WP_233719164.1">
    <property type="nucleotide sequence ID" value="NZ_JAJUWU010000007.1"/>
</dbReference>
<dbReference type="Pfam" id="PF00198">
    <property type="entry name" value="2-oxoacid_dh"/>
    <property type="match status" value="1"/>
</dbReference>
<dbReference type="GO" id="GO:0045254">
    <property type="term" value="C:pyruvate dehydrogenase complex"/>
    <property type="evidence" value="ECO:0007669"/>
    <property type="project" value="UniProtKB-UniRule"/>
</dbReference>
<keyword evidence="13" id="KW-1185">Reference proteome</keyword>
<evidence type="ECO:0000259" key="10">
    <source>
        <dbReference type="PROSITE" id="PS50968"/>
    </source>
</evidence>
<evidence type="ECO:0000256" key="2">
    <source>
        <dbReference type="ARBA" id="ARBA00011484"/>
    </source>
</evidence>
<feature type="domain" description="Peripheral subunit-binding (PSBD)" evidence="11">
    <location>
        <begin position="166"/>
        <end position="203"/>
    </location>
</feature>
<dbReference type="InterPro" id="IPR004167">
    <property type="entry name" value="PSBD"/>
</dbReference>
<dbReference type="InterPro" id="IPR000089">
    <property type="entry name" value="Biotin_lipoyl"/>
</dbReference>
<dbReference type="InterPro" id="IPR036625">
    <property type="entry name" value="E3-bd_dom_sf"/>
</dbReference>
<dbReference type="SUPFAM" id="SSF51230">
    <property type="entry name" value="Single hybrid motif"/>
    <property type="match status" value="1"/>
</dbReference>
<evidence type="ECO:0000256" key="3">
    <source>
        <dbReference type="ARBA" id="ARBA00022679"/>
    </source>
</evidence>
<evidence type="ECO:0000256" key="7">
    <source>
        <dbReference type="ARBA" id="ARBA00048370"/>
    </source>
</evidence>
<feature type="region of interest" description="Disordered" evidence="9">
    <location>
        <begin position="204"/>
        <end position="229"/>
    </location>
</feature>
<dbReference type="GO" id="GO:0006086">
    <property type="term" value="P:pyruvate decarboxylation to acetyl-CoA"/>
    <property type="evidence" value="ECO:0007669"/>
    <property type="project" value="InterPro"/>
</dbReference>
<feature type="region of interest" description="Disordered" evidence="9">
    <location>
        <begin position="86"/>
        <end position="164"/>
    </location>
</feature>
<gene>
    <name evidence="12" type="ORF">LZD57_08400</name>
</gene>
<comment type="subunit">
    <text evidence="2">Forms a 24-polypeptide structural core with octahedral symmetry.</text>
</comment>
<dbReference type="PANTHER" id="PTHR23151">
    <property type="entry name" value="DIHYDROLIPOAMIDE ACETYL/SUCCINYL-TRANSFERASE-RELATED"/>
    <property type="match status" value="1"/>
</dbReference>
<dbReference type="PROSITE" id="PS50968">
    <property type="entry name" value="BIOTINYL_LIPOYL"/>
    <property type="match status" value="1"/>
</dbReference>
<dbReference type="FunFam" id="2.40.50.100:FF:000010">
    <property type="entry name" value="Acetyltransferase component of pyruvate dehydrogenase complex"/>
    <property type="match status" value="1"/>
</dbReference>
<comment type="catalytic activity">
    <reaction evidence="7 8">
        <text>N(6)-[(R)-dihydrolipoyl]-L-lysyl-[protein] + acetyl-CoA = N(6)-[(R)-S(8)-acetyldihydrolipoyl]-L-lysyl-[protein] + CoA</text>
        <dbReference type="Rhea" id="RHEA:17017"/>
        <dbReference type="Rhea" id="RHEA-COMP:10475"/>
        <dbReference type="Rhea" id="RHEA-COMP:10478"/>
        <dbReference type="ChEBI" id="CHEBI:57287"/>
        <dbReference type="ChEBI" id="CHEBI:57288"/>
        <dbReference type="ChEBI" id="CHEBI:83100"/>
        <dbReference type="ChEBI" id="CHEBI:83111"/>
        <dbReference type="EC" id="2.3.1.12"/>
    </reaction>
</comment>
<dbReference type="Pfam" id="PF02817">
    <property type="entry name" value="E3_binding"/>
    <property type="match status" value="1"/>
</dbReference>
<evidence type="ECO:0000256" key="5">
    <source>
        <dbReference type="ARBA" id="ARBA00023315"/>
    </source>
</evidence>
<dbReference type="GO" id="GO:0004742">
    <property type="term" value="F:dihydrolipoyllysine-residue acetyltransferase activity"/>
    <property type="evidence" value="ECO:0007669"/>
    <property type="project" value="UniProtKB-UniRule"/>
</dbReference>
<dbReference type="CDD" id="cd06849">
    <property type="entry name" value="lipoyl_domain"/>
    <property type="match status" value="1"/>
</dbReference>
<evidence type="ECO:0000313" key="12">
    <source>
        <dbReference type="EMBL" id="MCE7028009.1"/>
    </source>
</evidence>
<comment type="function">
    <text evidence="6">The pyruvate dehydrogenase complex catalyzes the overall conversion of pyruvate to acetyl-CoA and CO(2). It contains multiple copies of three enzymatic components: pyruvate dehydrogenase (E1), dihydrolipoamide acetyltransferase (E2) and lipoamide dehydrogenase (E3).</text>
</comment>
<name>A0A9X1P1E2_9HYPH</name>
<dbReference type="PROSITE" id="PS51826">
    <property type="entry name" value="PSBD"/>
    <property type="match status" value="1"/>
</dbReference>
<evidence type="ECO:0000256" key="1">
    <source>
        <dbReference type="ARBA" id="ARBA00007317"/>
    </source>
</evidence>
<dbReference type="Gene3D" id="4.10.320.10">
    <property type="entry name" value="E3-binding domain"/>
    <property type="match status" value="1"/>
</dbReference>
<dbReference type="Gene3D" id="2.40.50.100">
    <property type="match status" value="1"/>
</dbReference>
<dbReference type="Gene3D" id="3.30.559.10">
    <property type="entry name" value="Chloramphenicol acetyltransferase-like domain"/>
    <property type="match status" value="1"/>
</dbReference>
<evidence type="ECO:0000256" key="8">
    <source>
        <dbReference type="RuleBase" id="RU361137"/>
    </source>
</evidence>
<accession>A0A9X1P1E2</accession>
<dbReference type="EC" id="2.3.1.12" evidence="8"/>
<feature type="domain" description="Lipoyl-binding" evidence="10">
    <location>
        <begin position="2"/>
        <end position="78"/>
    </location>
</feature>
<evidence type="ECO:0000256" key="6">
    <source>
        <dbReference type="ARBA" id="ARBA00025211"/>
    </source>
</evidence>
<keyword evidence="5 8" id="KW-0012">Acyltransferase</keyword>
<dbReference type="InterPro" id="IPR006257">
    <property type="entry name" value="LAT1"/>
</dbReference>
<evidence type="ECO:0000259" key="11">
    <source>
        <dbReference type="PROSITE" id="PS51826"/>
    </source>
</evidence>
<feature type="compositionally biased region" description="Basic and acidic residues" evidence="9">
    <location>
        <begin position="204"/>
        <end position="223"/>
    </location>
</feature>
<dbReference type="Pfam" id="PF00364">
    <property type="entry name" value="Biotin_lipoyl"/>
    <property type="match status" value="1"/>
</dbReference>
<protein>
    <recommendedName>
        <fullName evidence="8">Acetyltransferase component of pyruvate dehydrogenase complex</fullName>
        <ecNumber evidence="8">2.3.1.12</ecNumber>
    </recommendedName>
</protein>
<feature type="compositionally biased region" description="Low complexity" evidence="9">
    <location>
        <begin position="99"/>
        <end position="111"/>
    </location>
</feature>
<dbReference type="InterPro" id="IPR045257">
    <property type="entry name" value="E2/Pdx1"/>
</dbReference>
<sequence length="484" mass="49800">MPINVTMPALSPTMEEGNLAKWLIKEGDAVSAGDIIAEIETDKATMEVEAVDEGKLAKIVVPAGTEGVKVNEVIAILAAEGEDVSEAASSGGNGGGKASAGDDNGGAMAPDPKADAPKTGSKEEAREPDMRGDSRASADGAGSGSKGTSASKAGAAPSDGKGGRIFASPLARRLAKEAGIELGAVDGSGPHGRVVKADIEAAKKDGGARKAAADKPADAKKPEAAPAAAAPMARAASDESILKLFPEGSYEKIPHDGMRKTIAKRLVEAKQTVPHFYLTLDCEIDALLALRKQLNDAAPMIKTDAGDKPAYKLSVNDMIIKAHALALKAVPMANASWTEGGMLVHKHADVGVAVSIEGGLITPIIRRAEEKTLSTISNEMKDLAKRARARKLKPDEYQGGTSAVSNLGMFGIKDFSAVINPPHATILAVGSGDQRAVVKAGAVTVATIMTVTLSTDHRAVDGVLGAELIAAFKNFIENPMSMLV</sequence>
<feature type="compositionally biased region" description="Low complexity" evidence="9">
    <location>
        <begin position="137"/>
        <end position="156"/>
    </location>
</feature>
<proteinExistence type="inferred from homology"/>
<dbReference type="NCBIfam" id="TIGR01349">
    <property type="entry name" value="PDHac_trf_mito"/>
    <property type="match status" value="1"/>
</dbReference>
<dbReference type="AlphaFoldDB" id="A0A9X1P1E2"/>
<evidence type="ECO:0000256" key="4">
    <source>
        <dbReference type="ARBA" id="ARBA00022823"/>
    </source>
</evidence>
<reference evidence="12" key="1">
    <citation type="submission" date="2022-01" db="EMBL/GenBank/DDBJ databases">
        <title>Jiella avicenniae sp. nov., a novel endophytic bacterium isolated from bark of Avicennia marina.</title>
        <authorList>
            <person name="Tuo L."/>
        </authorList>
    </citation>
    <scope>NUCLEOTIDE SEQUENCE</scope>
    <source>
        <strain evidence="12">CBK1P-4</strain>
    </source>
</reference>
<keyword evidence="4 8" id="KW-0450">Lipoyl</keyword>
<dbReference type="Proteomes" id="UP001139035">
    <property type="component" value="Unassembled WGS sequence"/>
</dbReference>
<dbReference type="InterPro" id="IPR003016">
    <property type="entry name" value="2-oxoA_DH_lipoyl-BS"/>
</dbReference>
<dbReference type="SUPFAM" id="SSF52777">
    <property type="entry name" value="CoA-dependent acyltransferases"/>
    <property type="match status" value="1"/>
</dbReference>
<dbReference type="InterPro" id="IPR023213">
    <property type="entry name" value="CAT-like_dom_sf"/>
</dbReference>
<dbReference type="SUPFAM" id="SSF47005">
    <property type="entry name" value="Peripheral subunit-binding domain of 2-oxo acid dehydrogenase complex"/>
    <property type="match status" value="1"/>
</dbReference>
<dbReference type="PROSITE" id="PS00189">
    <property type="entry name" value="LIPOYL"/>
    <property type="match status" value="1"/>
</dbReference>
<dbReference type="InterPro" id="IPR011053">
    <property type="entry name" value="Single_hybrid_motif"/>
</dbReference>
<comment type="similarity">
    <text evidence="1 8">Belongs to the 2-oxoacid dehydrogenase family.</text>
</comment>
<keyword evidence="3 8" id="KW-0808">Transferase</keyword>
<evidence type="ECO:0000256" key="9">
    <source>
        <dbReference type="SAM" id="MobiDB-lite"/>
    </source>
</evidence>
<comment type="cofactor">
    <cofactor evidence="8">
        <name>(R)-lipoate</name>
        <dbReference type="ChEBI" id="CHEBI:83088"/>
    </cofactor>
    <text evidence="8">Binds 1 lipoyl cofactor covalently.</text>
</comment>
<organism evidence="12 13">
    <name type="scientific">Jiella avicenniae</name>
    <dbReference type="NCBI Taxonomy" id="2907202"/>
    <lineage>
        <taxon>Bacteria</taxon>
        <taxon>Pseudomonadati</taxon>
        <taxon>Pseudomonadota</taxon>
        <taxon>Alphaproteobacteria</taxon>
        <taxon>Hyphomicrobiales</taxon>
        <taxon>Aurantimonadaceae</taxon>
        <taxon>Jiella</taxon>
    </lineage>
</organism>
<evidence type="ECO:0000313" key="13">
    <source>
        <dbReference type="Proteomes" id="UP001139035"/>
    </source>
</evidence>
<dbReference type="InterPro" id="IPR001078">
    <property type="entry name" value="2-oxoacid_DH_actylTfrase"/>
</dbReference>
<keyword evidence="12" id="KW-0670">Pyruvate</keyword>